<evidence type="ECO:0000313" key="1">
    <source>
        <dbReference type="EMBL" id="WYX99800.1"/>
    </source>
</evidence>
<dbReference type="RefSeq" id="WP_393970744.1">
    <property type="nucleotide sequence ID" value="NZ_CP133772.1"/>
</dbReference>
<keyword evidence="3" id="KW-1185">Reference proteome</keyword>
<dbReference type="EMBL" id="CP133772">
    <property type="protein sequence ID" value="WYY00406.1"/>
    <property type="molecule type" value="Genomic_DNA"/>
</dbReference>
<proteinExistence type="predicted"/>
<evidence type="ECO:0000313" key="3">
    <source>
        <dbReference type="Proteomes" id="UP001451606"/>
    </source>
</evidence>
<sequence length="61" mass="7187">MQIHLTTLRTWDREGKIRCVRMQNNFLRIPESEINRILGIKKGRISCIYARVSSNGQKEDL</sequence>
<dbReference type="InterPro" id="IPR009061">
    <property type="entry name" value="DNA-bd_dom_put_sf"/>
</dbReference>
<name>A0AAX4NFZ0_9ARCH</name>
<evidence type="ECO:0000313" key="2">
    <source>
        <dbReference type="EMBL" id="WYY00406.1"/>
    </source>
</evidence>
<dbReference type="EMBL" id="CP133772">
    <property type="protein sequence ID" value="WYX99800.1"/>
    <property type="molecule type" value="Genomic_DNA"/>
</dbReference>
<dbReference type="GeneID" id="95967712"/>
<dbReference type="AlphaFoldDB" id="A0AAX4NFZ0"/>
<gene>
    <name evidence="1" type="ORF">OXIME_000344</name>
    <name evidence="2" type="ORF">OXIME_000976</name>
</gene>
<organism evidence="2 3">
    <name type="scientific">Oxyplasma meridianum</name>
    <dbReference type="NCBI Taxonomy" id="3073602"/>
    <lineage>
        <taxon>Archaea</taxon>
        <taxon>Methanobacteriati</taxon>
        <taxon>Thermoplasmatota</taxon>
        <taxon>Thermoplasmata</taxon>
        <taxon>Thermoplasmatales</taxon>
        <taxon>Thermoplasmataceae</taxon>
        <taxon>Oxyplasma</taxon>
    </lineage>
</organism>
<protein>
    <submittedName>
        <fullName evidence="2">Uncharacterized protein</fullName>
    </submittedName>
</protein>
<dbReference type="KEGG" id="omr:OXIME_000976"/>
<reference evidence="2 3" key="1">
    <citation type="submission" date="2023-09" db="EMBL/GenBank/DDBJ databases">
        <authorList>
            <person name="Golyshina O.V."/>
            <person name="Lunev E.A."/>
            <person name="Bargiela R."/>
            <person name="Gaines M.C."/>
            <person name="Daum B."/>
            <person name="Bale N.J."/>
            <person name="Koenen M."/>
            <person name="Sinninghe Damst J.S."/>
            <person name="Yakimov M."/>
            <person name="Golyshin P.N."/>
        </authorList>
    </citation>
    <scope>NUCLEOTIDE SEQUENCE [LARGE SCALE GENOMIC DNA]</scope>
    <source>
        <strain evidence="2 3">M1</strain>
    </source>
</reference>
<accession>A0AAX4NFZ0</accession>
<dbReference type="KEGG" id="omr:OXIME_000344"/>
<dbReference type="SUPFAM" id="SSF46955">
    <property type="entry name" value="Putative DNA-binding domain"/>
    <property type="match status" value="1"/>
</dbReference>
<dbReference type="Proteomes" id="UP001451606">
    <property type="component" value="Chromosome"/>
</dbReference>